<dbReference type="EMBL" id="LT934425">
    <property type="protein sequence ID" value="SOH03658.1"/>
    <property type="molecule type" value="Genomic_DNA"/>
</dbReference>
<sequence length="175" mass="19723">MENGLILIHTGNGKGKTTAALGLCFRAIGQGMKALMLSFIKSSQKTGEMRAAKLLEPDFKMVLMGQGFIKTQKGHFSEETIKNVKESWEYAKKEIFSDEYDLIVLDEINHLIDYGLLDVEDVIGVIQNKPRRLNLVLTGRNAKSQLIDIADLVTEMKEIKHHYKNGIKARKGIEF</sequence>
<evidence type="ECO:0000256" key="6">
    <source>
        <dbReference type="ARBA" id="ARBA00033334"/>
    </source>
</evidence>
<dbReference type="AlphaFoldDB" id="A0A2C9CDJ6"/>
<comment type="function">
    <text evidence="4">Required for both de novo synthesis of the corrin ring for the assimilation of exogenous corrinoids. Participates in the adenosylation of a variety of incomplete and complete corrinoids.</text>
</comment>
<comment type="catalytic activity">
    <reaction evidence="8">
        <text>2 cob(II)yrinate a,c diamide + reduced [electron-transfer flavoprotein] + 2 ATP = 2 adenosylcob(III)yrinate a,c-diamide + 2 triphosphate + oxidized [electron-transfer flavoprotein] + 3 H(+)</text>
        <dbReference type="Rhea" id="RHEA:11528"/>
        <dbReference type="Rhea" id="RHEA-COMP:10685"/>
        <dbReference type="Rhea" id="RHEA-COMP:10686"/>
        <dbReference type="ChEBI" id="CHEBI:15378"/>
        <dbReference type="ChEBI" id="CHEBI:18036"/>
        <dbReference type="ChEBI" id="CHEBI:30616"/>
        <dbReference type="ChEBI" id="CHEBI:57692"/>
        <dbReference type="ChEBI" id="CHEBI:58307"/>
        <dbReference type="ChEBI" id="CHEBI:58503"/>
        <dbReference type="ChEBI" id="CHEBI:58537"/>
        <dbReference type="EC" id="2.5.1.17"/>
    </reaction>
</comment>
<dbReference type="NCBIfam" id="NF004637">
    <property type="entry name" value="PRK05986.1"/>
    <property type="match status" value="1"/>
</dbReference>
<evidence type="ECO:0000313" key="10">
    <source>
        <dbReference type="EMBL" id="SOH03658.1"/>
    </source>
</evidence>
<dbReference type="PANTHER" id="PTHR46638">
    <property type="entry name" value="CORRINOID ADENOSYLTRANSFERASE"/>
    <property type="match status" value="1"/>
</dbReference>
<dbReference type="GO" id="GO:0008817">
    <property type="term" value="F:corrinoid adenosyltransferase activity"/>
    <property type="evidence" value="ECO:0007669"/>
    <property type="project" value="UniProtKB-EC"/>
</dbReference>
<dbReference type="RefSeq" id="WP_099324444.1">
    <property type="nucleotide sequence ID" value="NZ_LT934425.1"/>
</dbReference>
<dbReference type="PIRSF" id="PIRSF015617">
    <property type="entry name" value="Adensltrnsf_CobA"/>
    <property type="match status" value="1"/>
</dbReference>
<comment type="catalytic activity">
    <reaction evidence="9">
        <text>2 cob(II)alamin + reduced [electron-transfer flavoprotein] + 2 ATP = 2 adenosylcob(III)alamin + 2 triphosphate + oxidized [electron-transfer flavoprotein] + 3 H(+)</text>
        <dbReference type="Rhea" id="RHEA:28671"/>
        <dbReference type="Rhea" id="RHEA-COMP:10685"/>
        <dbReference type="Rhea" id="RHEA-COMP:10686"/>
        <dbReference type="ChEBI" id="CHEBI:15378"/>
        <dbReference type="ChEBI" id="CHEBI:16304"/>
        <dbReference type="ChEBI" id="CHEBI:18036"/>
        <dbReference type="ChEBI" id="CHEBI:18408"/>
        <dbReference type="ChEBI" id="CHEBI:30616"/>
        <dbReference type="ChEBI" id="CHEBI:57692"/>
        <dbReference type="ChEBI" id="CHEBI:58307"/>
        <dbReference type="EC" id="2.5.1.17"/>
    </reaction>
</comment>
<evidence type="ECO:0000256" key="9">
    <source>
        <dbReference type="ARBA" id="ARBA00048692"/>
    </source>
</evidence>
<dbReference type="GO" id="GO:0009236">
    <property type="term" value="P:cobalamin biosynthetic process"/>
    <property type="evidence" value="ECO:0007669"/>
    <property type="project" value="InterPro"/>
</dbReference>
<name>A0A2C9CDJ6_KUEST</name>
<dbReference type="InterPro" id="IPR027417">
    <property type="entry name" value="P-loop_NTPase"/>
</dbReference>
<gene>
    <name evidence="10" type="primary">cobA_2</name>
    <name evidence="10" type="ORF">KSMBR1_1155</name>
</gene>
<dbReference type="InterPro" id="IPR003724">
    <property type="entry name" value="CblAdoTrfase_CobA"/>
</dbReference>
<evidence type="ECO:0000256" key="1">
    <source>
        <dbReference type="ARBA" id="ARBA00005121"/>
    </source>
</evidence>
<protein>
    <recommendedName>
        <fullName evidence="3">corrinoid adenosyltransferase</fullName>
        <ecNumber evidence="3">2.5.1.17</ecNumber>
    </recommendedName>
    <alternativeName>
        <fullName evidence="5">Cob(II)alamin adenosyltransferase</fullName>
    </alternativeName>
    <alternativeName>
        <fullName evidence="7">Cob(II)yrinic acid a,c-diamide adenosyltransferase</fullName>
    </alternativeName>
    <alternativeName>
        <fullName evidence="6">Cobinamide/cobalamin adenosyltransferase</fullName>
    </alternativeName>
</protein>
<proteinExistence type="inferred from homology"/>
<dbReference type="OrthoDB" id="9810309at2"/>
<evidence type="ECO:0000256" key="3">
    <source>
        <dbReference type="ARBA" id="ARBA00012454"/>
    </source>
</evidence>
<organism evidence="10 11">
    <name type="scientific">Kuenenia stuttgartiensis</name>
    <dbReference type="NCBI Taxonomy" id="174633"/>
    <lineage>
        <taxon>Bacteria</taxon>
        <taxon>Pseudomonadati</taxon>
        <taxon>Planctomycetota</taxon>
        <taxon>Candidatus Brocadiia</taxon>
        <taxon>Candidatus Brocadiales</taxon>
        <taxon>Candidatus Brocadiaceae</taxon>
        <taxon>Candidatus Kuenenia</taxon>
    </lineage>
</organism>
<accession>A0A2C9CDJ6</accession>
<dbReference type="PANTHER" id="PTHR46638:SF1">
    <property type="entry name" value="CORRINOID ADENOSYLTRANSFERASE"/>
    <property type="match status" value="1"/>
</dbReference>
<dbReference type="Proteomes" id="UP000221734">
    <property type="component" value="Chromosome Kuenenia_stuttgartiensis_MBR1"/>
</dbReference>
<dbReference type="Pfam" id="PF02572">
    <property type="entry name" value="CobA_CobO_BtuR"/>
    <property type="match status" value="1"/>
</dbReference>
<evidence type="ECO:0000313" key="11">
    <source>
        <dbReference type="Proteomes" id="UP000221734"/>
    </source>
</evidence>
<dbReference type="SUPFAM" id="SSF52540">
    <property type="entry name" value="P-loop containing nucleoside triphosphate hydrolases"/>
    <property type="match status" value="1"/>
</dbReference>
<dbReference type="NCBIfam" id="TIGR00708">
    <property type="entry name" value="cobA"/>
    <property type="match status" value="1"/>
</dbReference>
<dbReference type="CDD" id="cd00561">
    <property type="entry name" value="CobA_ACA"/>
    <property type="match status" value="1"/>
</dbReference>
<dbReference type="EC" id="2.5.1.17" evidence="3"/>
<comment type="pathway">
    <text evidence="1">Cofactor biosynthesis; adenosylcobalamin biosynthesis; adenosylcobalamin from cob(II)yrinate a,c-diamide: step 2/7.</text>
</comment>
<evidence type="ECO:0000256" key="8">
    <source>
        <dbReference type="ARBA" id="ARBA00048555"/>
    </source>
</evidence>
<evidence type="ECO:0000256" key="7">
    <source>
        <dbReference type="ARBA" id="ARBA00033354"/>
    </source>
</evidence>
<dbReference type="KEGG" id="kst:KSMBR1_1155"/>
<reference evidence="11" key="1">
    <citation type="submission" date="2017-10" db="EMBL/GenBank/DDBJ databases">
        <authorList>
            <person name="Frank J."/>
        </authorList>
    </citation>
    <scope>NUCLEOTIDE SEQUENCE [LARGE SCALE GENOMIC DNA]</scope>
</reference>
<comment type="similarity">
    <text evidence="2">Belongs to the Cob(I)alamin adenosyltransferase family.</text>
</comment>
<dbReference type="GO" id="GO:0005524">
    <property type="term" value="F:ATP binding"/>
    <property type="evidence" value="ECO:0007669"/>
    <property type="project" value="InterPro"/>
</dbReference>
<evidence type="ECO:0000256" key="2">
    <source>
        <dbReference type="ARBA" id="ARBA00007487"/>
    </source>
</evidence>
<dbReference type="Gene3D" id="3.40.50.300">
    <property type="entry name" value="P-loop containing nucleotide triphosphate hydrolases"/>
    <property type="match status" value="1"/>
</dbReference>
<evidence type="ECO:0000256" key="4">
    <source>
        <dbReference type="ARBA" id="ARBA00024929"/>
    </source>
</evidence>
<evidence type="ECO:0000256" key="5">
    <source>
        <dbReference type="ARBA" id="ARBA00031529"/>
    </source>
</evidence>
<keyword evidence="11" id="KW-1185">Reference proteome</keyword>